<proteinExistence type="predicted"/>
<reference evidence="1" key="1">
    <citation type="journal article" date="2014" name="BMC Genomics">
        <title>Characterizing the developmental transcriptome of the oriental fruit fly, Bactrocera dorsalis (Diptera: Tephritidae) through comparative genomic analysis with Drosophila melanogaster utilizing modENCODE datasets.</title>
        <authorList>
            <person name="Geib S.M."/>
            <person name="Calla B."/>
            <person name="Hall B."/>
            <person name="Hou S."/>
            <person name="Manoukis N.C."/>
        </authorList>
    </citation>
    <scope>NUCLEOTIDE SEQUENCE</scope>
    <source>
        <strain evidence="1">Punador</strain>
    </source>
</reference>
<evidence type="ECO:0000313" key="1">
    <source>
        <dbReference type="EMBL" id="JAC44789.1"/>
    </source>
</evidence>
<dbReference type="EMBL" id="GAKP01014163">
    <property type="protein sequence ID" value="JAC44789.1"/>
    <property type="molecule type" value="Transcribed_RNA"/>
</dbReference>
<sequence length="189" mass="22301">MVSNTNNNEVEPEQLQSENIYEDKIIFPDFKFGPLTKYRQLSTFCYKRMNVLLEGEEHIRLKHRMWNFMEKHPDFQHDLETPSMDRQRQLANKRGHLISDKQFYGLGEVNEILKSPSSLQIPLLTHFFIVCSTSMRLSSHWLLHRPCSRMSSALPSSIRSRMACSPAQFSRWALSVWLSMPRKLQIMKL</sequence>
<protein>
    <submittedName>
        <fullName evidence="1">Peroxisomal acyl-coenzyme A oxidase 3</fullName>
    </submittedName>
</protein>
<organism evidence="1">
    <name type="scientific">Bactrocera dorsalis</name>
    <name type="common">Oriental fruit fly</name>
    <name type="synonym">Dacus dorsalis</name>
    <dbReference type="NCBI Taxonomy" id="27457"/>
    <lineage>
        <taxon>Eukaryota</taxon>
        <taxon>Metazoa</taxon>
        <taxon>Ecdysozoa</taxon>
        <taxon>Arthropoda</taxon>
        <taxon>Hexapoda</taxon>
        <taxon>Insecta</taxon>
        <taxon>Pterygota</taxon>
        <taxon>Neoptera</taxon>
        <taxon>Endopterygota</taxon>
        <taxon>Diptera</taxon>
        <taxon>Brachycera</taxon>
        <taxon>Muscomorpha</taxon>
        <taxon>Tephritoidea</taxon>
        <taxon>Tephritidae</taxon>
        <taxon>Bactrocera</taxon>
        <taxon>Bactrocera</taxon>
    </lineage>
</organism>
<dbReference type="OrthoDB" id="538336at2759"/>
<dbReference type="AlphaFoldDB" id="A0A034VQQ9"/>
<name>A0A034VQQ9_BACDO</name>
<accession>A0A034VQQ9</accession>
<gene>
    <name evidence="1" type="primary">ACOX3</name>
</gene>